<dbReference type="Proteomes" id="UP000199493">
    <property type="component" value="Unassembled WGS sequence"/>
</dbReference>
<reference evidence="2 3" key="1">
    <citation type="submission" date="2016-10" db="EMBL/GenBank/DDBJ databases">
        <authorList>
            <person name="de Groot N.N."/>
        </authorList>
    </citation>
    <scope>NUCLEOTIDE SEQUENCE [LARGE SCALE GENOMIC DNA]</scope>
    <source>
        <strain evidence="2 3">558</strain>
    </source>
</reference>
<proteinExistence type="predicted"/>
<name>A0A1H8Q464_9GAMM</name>
<dbReference type="GO" id="GO:0016747">
    <property type="term" value="F:acyltransferase activity, transferring groups other than amino-acyl groups"/>
    <property type="evidence" value="ECO:0007669"/>
    <property type="project" value="InterPro"/>
</dbReference>
<dbReference type="PANTHER" id="PTHR43305:SF1">
    <property type="entry name" value="FAMILY N-ACETYLTRANSFERASE, PUTATIVE (AFU_ORTHOLOGUE AFUA_2G01380)-RELATED"/>
    <property type="match status" value="1"/>
</dbReference>
<dbReference type="InterPro" id="IPR000182">
    <property type="entry name" value="GNAT_dom"/>
</dbReference>
<evidence type="ECO:0000313" key="2">
    <source>
        <dbReference type="EMBL" id="SEO49042.1"/>
    </source>
</evidence>
<accession>A0A1H8Q464</accession>
<dbReference type="RefSeq" id="WP_089676123.1">
    <property type="nucleotide sequence ID" value="NZ_FODB01000113.1"/>
</dbReference>
<evidence type="ECO:0000313" key="3">
    <source>
        <dbReference type="Proteomes" id="UP000199493"/>
    </source>
</evidence>
<dbReference type="EMBL" id="FODB01000113">
    <property type="protein sequence ID" value="SEO49042.1"/>
    <property type="molecule type" value="Genomic_DNA"/>
</dbReference>
<dbReference type="PROSITE" id="PS51186">
    <property type="entry name" value="GNAT"/>
    <property type="match status" value="1"/>
</dbReference>
<feature type="domain" description="N-acetyltransferase" evidence="1">
    <location>
        <begin position="3"/>
        <end position="155"/>
    </location>
</feature>
<protein>
    <recommendedName>
        <fullName evidence="1">N-acetyltransferase domain-containing protein</fullName>
    </recommendedName>
</protein>
<dbReference type="AlphaFoldDB" id="A0A1H8Q464"/>
<dbReference type="STRING" id="77097.SAMN04490369_11131"/>
<evidence type="ECO:0000259" key="1">
    <source>
        <dbReference type="PROSITE" id="PS51186"/>
    </source>
</evidence>
<dbReference type="CDD" id="cd04301">
    <property type="entry name" value="NAT_SF"/>
    <property type="match status" value="1"/>
</dbReference>
<dbReference type="Gene3D" id="3.40.630.30">
    <property type="match status" value="1"/>
</dbReference>
<dbReference type="PANTHER" id="PTHR43305">
    <property type="entry name" value="FAMILY N-ACETYLTRANSFERASE, PUTATIVE (AFU_ORTHOLOGUE AFUA_2G01380)-RELATED"/>
    <property type="match status" value="1"/>
</dbReference>
<dbReference type="Pfam" id="PF00583">
    <property type="entry name" value="Acetyltransf_1"/>
    <property type="match status" value="1"/>
</dbReference>
<dbReference type="InterPro" id="IPR052777">
    <property type="entry name" value="Acetyltransferase_Enz"/>
</dbReference>
<gene>
    <name evidence="2" type="ORF">SAMN04490369_11131</name>
</gene>
<dbReference type="SUPFAM" id="SSF55729">
    <property type="entry name" value="Acyl-CoA N-acyltransferases (Nat)"/>
    <property type="match status" value="1"/>
</dbReference>
<sequence>MFEIARAVFPDDLEDVLDLYREYVSSTSVDLSFQDNDKEFNQLPEKYSSEESKIFLLRKDGKAVGCAAFRRLNDAICEMKRVYVRPSTRGSNQGAKLVDKVLEEAVISGYKKICLDVLPEFKTALKLYKSYGFVEHPPVTNNPVPGTHFLGLDLEQYNQCIKFVPGLTAVHRTP</sequence>
<dbReference type="InterPro" id="IPR016181">
    <property type="entry name" value="Acyl_CoA_acyltransferase"/>
</dbReference>
<organism evidence="2 3">
    <name type="scientific">Vreelandella aquamarina</name>
    <dbReference type="NCBI Taxonomy" id="77097"/>
    <lineage>
        <taxon>Bacteria</taxon>
        <taxon>Pseudomonadati</taxon>
        <taxon>Pseudomonadota</taxon>
        <taxon>Gammaproteobacteria</taxon>
        <taxon>Oceanospirillales</taxon>
        <taxon>Halomonadaceae</taxon>
        <taxon>Vreelandella</taxon>
    </lineage>
</organism>